<accession>A0A917XDM9</accession>
<dbReference type="EMBL" id="BMML01000008">
    <property type="protein sequence ID" value="GGN12827.1"/>
    <property type="molecule type" value="Genomic_DNA"/>
</dbReference>
<evidence type="ECO:0000313" key="1">
    <source>
        <dbReference type="EMBL" id="GGN12827.1"/>
    </source>
</evidence>
<reference evidence="1" key="1">
    <citation type="journal article" date="2014" name="Int. J. Syst. Evol. Microbiol.">
        <title>Complete genome sequence of Corynebacterium casei LMG S-19264T (=DSM 44701T), isolated from a smear-ripened cheese.</title>
        <authorList>
            <consortium name="US DOE Joint Genome Institute (JGI-PGF)"/>
            <person name="Walter F."/>
            <person name="Albersmeier A."/>
            <person name="Kalinowski J."/>
            <person name="Ruckert C."/>
        </authorList>
    </citation>
    <scope>NUCLEOTIDE SEQUENCE</scope>
    <source>
        <strain evidence="1">CGMCC 4.7110</strain>
    </source>
</reference>
<organism evidence="1 2">
    <name type="scientific">Streptomyces fuscichromogenes</name>
    <dbReference type="NCBI Taxonomy" id="1324013"/>
    <lineage>
        <taxon>Bacteria</taxon>
        <taxon>Bacillati</taxon>
        <taxon>Actinomycetota</taxon>
        <taxon>Actinomycetes</taxon>
        <taxon>Kitasatosporales</taxon>
        <taxon>Streptomycetaceae</taxon>
        <taxon>Streptomyces</taxon>
    </lineage>
</organism>
<reference evidence="1" key="2">
    <citation type="submission" date="2020-09" db="EMBL/GenBank/DDBJ databases">
        <authorList>
            <person name="Sun Q."/>
            <person name="Zhou Y."/>
        </authorList>
    </citation>
    <scope>NUCLEOTIDE SEQUENCE</scope>
    <source>
        <strain evidence="1">CGMCC 4.7110</strain>
    </source>
</reference>
<gene>
    <name evidence="1" type="ORF">GCM10011578_039830</name>
</gene>
<sequence>MSSTSHTTALITLTDWHTRAMSEHRVQFTVEARAAYDGMPGERRAQLDKAVRILARDPFRRTATAPLGPAEHLRRTYVAPGMKLEYVVTDAIVVVVVLEIFDEFTYLVDEADAV</sequence>
<comment type="caution">
    <text evidence="1">The sequence shown here is derived from an EMBL/GenBank/DDBJ whole genome shotgun (WGS) entry which is preliminary data.</text>
</comment>
<keyword evidence="2" id="KW-1185">Reference proteome</keyword>
<dbReference type="Proteomes" id="UP000653411">
    <property type="component" value="Unassembled WGS sequence"/>
</dbReference>
<protein>
    <submittedName>
        <fullName evidence="1">Uncharacterized protein</fullName>
    </submittedName>
</protein>
<dbReference type="AlphaFoldDB" id="A0A917XDM9"/>
<evidence type="ECO:0000313" key="2">
    <source>
        <dbReference type="Proteomes" id="UP000653411"/>
    </source>
</evidence>
<proteinExistence type="predicted"/>
<name>A0A917XDM9_9ACTN</name>